<dbReference type="AlphaFoldDB" id="A0A8J4E7H1"/>
<gene>
    <name evidence="1" type="ORF">Vau01_117140</name>
</gene>
<accession>A0A8J4E7H1</accession>
<evidence type="ECO:0000313" key="1">
    <source>
        <dbReference type="EMBL" id="GIJ64198.1"/>
    </source>
</evidence>
<reference evidence="1" key="1">
    <citation type="submission" date="2021-01" db="EMBL/GenBank/DDBJ databases">
        <title>Whole genome shotgun sequence of Virgisporangium aurantiacum NBRC 16421.</title>
        <authorList>
            <person name="Komaki H."/>
            <person name="Tamura T."/>
        </authorList>
    </citation>
    <scope>NUCLEOTIDE SEQUENCE</scope>
    <source>
        <strain evidence="1">NBRC 16421</strain>
    </source>
</reference>
<proteinExistence type="predicted"/>
<sequence>MSLLVLDTSAIVAYAEGSIHVGEPISEVRDEGGLVVVPVVCLVEAARKVGDEMLRVLVDGSDVAPLVWERWAAVASGVRVLERLDLAVALLEASTRRGFVLTGEPDAYGDPGADFVIPI</sequence>
<evidence type="ECO:0000313" key="2">
    <source>
        <dbReference type="Proteomes" id="UP000612585"/>
    </source>
</evidence>
<dbReference type="Proteomes" id="UP000612585">
    <property type="component" value="Unassembled WGS sequence"/>
</dbReference>
<keyword evidence="2" id="KW-1185">Reference proteome</keyword>
<protein>
    <recommendedName>
        <fullName evidence="3">PIN domain-containing protein</fullName>
    </recommendedName>
</protein>
<evidence type="ECO:0008006" key="3">
    <source>
        <dbReference type="Google" id="ProtNLM"/>
    </source>
</evidence>
<name>A0A8J4E7H1_9ACTN</name>
<comment type="caution">
    <text evidence="1">The sequence shown here is derived from an EMBL/GenBank/DDBJ whole genome shotgun (WGS) entry which is preliminary data.</text>
</comment>
<organism evidence="1 2">
    <name type="scientific">Virgisporangium aurantiacum</name>
    <dbReference type="NCBI Taxonomy" id="175570"/>
    <lineage>
        <taxon>Bacteria</taxon>
        <taxon>Bacillati</taxon>
        <taxon>Actinomycetota</taxon>
        <taxon>Actinomycetes</taxon>
        <taxon>Micromonosporales</taxon>
        <taxon>Micromonosporaceae</taxon>
        <taxon>Virgisporangium</taxon>
    </lineage>
</organism>
<dbReference type="EMBL" id="BOPG01000111">
    <property type="protein sequence ID" value="GIJ64198.1"/>
    <property type="molecule type" value="Genomic_DNA"/>
</dbReference>
<dbReference type="RefSeq" id="WP_204012280.1">
    <property type="nucleotide sequence ID" value="NZ_BOPG01000111.1"/>
</dbReference>